<dbReference type="AlphaFoldDB" id="A0A7S1IU83"/>
<dbReference type="GO" id="GO:0007018">
    <property type="term" value="P:microtubule-based movement"/>
    <property type="evidence" value="ECO:0007669"/>
    <property type="project" value="InterPro"/>
</dbReference>
<accession>A0A7S1IU83</accession>
<dbReference type="PANTHER" id="PTHR45703">
    <property type="entry name" value="DYNEIN HEAVY CHAIN"/>
    <property type="match status" value="1"/>
</dbReference>
<dbReference type="GO" id="GO:0030286">
    <property type="term" value="C:dynein complex"/>
    <property type="evidence" value="ECO:0007669"/>
    <property type="project" value="InterPro"/>
</dbReference>
<gene>
    <name evidence="1" type="ORF">EGYM00392_LOCUS34043</name>
</gene>
<dbReference type="Gene3D" id="1.20.920.60">
    <property type="match status" value="1"/>
</dbReference>
<dbReference type="InterPro" id="IPR026983">
    <property type="entry name" value="DHC"/>
</dbReference>
<protein>
    <submittedName>
        <fullName evidence="1">Uncharacterized protein</fullName>
    </submittedName>
</protein>
<dbReference type="GO" id="GO:0045505">
    <property type="term" value="F:dynein intermediate chain binding"/>
    <property type="evidence" value="ECO:0007669"/>
    <property type="project" value="InterPro"/>
</dbReference>
<organism evidence="1">
    <name type="scientific">Eutreptiella gymnastica</name>
    <dbReference type="NCBI Taxonomy" id="73025"/>
    <lineage>
        <taxon>Eukaryota</taxon>
        <taxon>Discoba</taxon>
        <taxon>Euglenozoa</taxon>
        <taxon>Euglenida</taxon>
        <taxon>Spirocuta</taxon>
        <taxon>Euglenophyceae</taxon>
        <taxon>Eutreptiales</taxon>
        <taxon>Eutreptiaceae</taxon>
        <taxon>Eutreptiella</taxon>
    </lineage>
</organism>
<name>A0A7S1IU83_9EUGL</name>
<reference evidence="1" key="1">
    <citation type="submission" date="2021-01" db="EMBL/GenBank/DDBJ databases">
        <authorList>
            <person name="Corre E."/>
            <person name="Pelletier E."/>
            <person name="Niang G."/>
            <person name="Scheremetjew M."/>
            <person name="Finn R."/>
            <person name="Kale V."/>
            <person name="Holt S."/>
            <person name="Cochrane G."/>
            <person name="Meng A."/>
            <person name="Brown T."/>
            <person name="Cohen L."/>
        </authorList>
    </citation>
    <scope>NUCLEOTIDE SEQUENCE</scope>
    <source>
        <strain evidence="1">NIES-381</strain>
    </source>
</reference>
<sequence>MAQNAILERRLSIFQHGTPPQLIAALVKSRATASETASRIAASEIDSVAASGTSPSPVPEVPSKVVRTWKRGNDGAGSVCSSVGQSVPRVSVPAVRAQPPSLYVEQTTSCGDACDSTTPANSRVTSSPKCQETFDSLPNYAEAACPETPQSSRPSTSCVKNLDACPMSITGSVVKSKKDVQSAFQALNRSDLIVLRQLVNPTQVVKDVLGAVCILFGISPIRKQGAYSRELKSYIFELDYFGALRKHLQRPNAFWAALQRLDPETLDPQVVEQTHTFIAEKGITEEAAAAASQVCRNLLIWVNAILEAAQSKSCR</sequence>
<dbReference type="PANTHER" id="PTHR45703:SF36">
    <property type="entry name" value="DYNEIN HEAVY CHAIN, CYTOPLASMIC"/>
    <property type="match status" value="1"/>
</dbReference>
<proteinExistence type="predicted"/>
<dbReference type="EMBL" id="HBGA01090947">
    <property type="protein sequence ID" value="CAD9022921.1"/>
    <property type="molecule type" value="Transcribed_RNA"/>
</dbReference>
<dbReference type="GO" id="GO:0051959">
    <property type="term" value="F:dynein light intermediate chain binding"/>
    <property type="evidence" value="ECO:0007669"/>
    <property type="project" value="InterPro"/>
</dbReference>
<evidence type="ECO:0000313" key="1">
    <source>
        <dbReference type="EMBL" id="CAD9022921.1"/>
    </source>
</evidence>